<feature type="compositionally biased region" description="Low complexity" evidence="3">
    <location>
        <begin position="129"/>
        <end position="151"/>
    </location>
</feature>
<dbReference type="Proteomes" id="UP000663870">
    <property type="component" value="Unassembled WGS sequence"/>
</dbReference>
<dbReference type="SMART" id="SM00398">
    <property type="entry name" value="HMG"/>
    <property type="match status" value="1"/>
</dbReference>
<dbReference type="InterPro" id="IPR009071">
    <property type="entry name" value="HMG_box_dom"/>
</dbReference>
<dbReference type="InterPro" id="IPR036910">
    <property type="entry name" value="HMG_box_dom_sf"/>
</dbReference>
<evidence type="ECO:0000256" key="3">
    <source>
        <dbReference type="SAM" id="MobiDB-lite"/>
    </source>
</evidence>
<dbReference type="PANTHER" id="PTHR10270:SF323">
    <property type="entry name" value="TRANSCRIPTION FACTOR SOX-14-RELATED"/>
    <property type="match status" value="1"/>
</dbReference>
<keyword evidence="6" id="KW-1185">Reference proteome</keyword>
<comment type="caution">
    <text evidence="5">The sequence shown here is derived from an EMBL/GenBank/DDBJ whole genome shotgun (WGS) entry which is preliminary data.</text>
</comment>
<organism evidence="5 6">
    <name type="scientific">Rotaria sordida</name>
    <dbReference type="NCBI Taxonomy" id="392033"/>
    <lineage>
        <taxon>Eukaryota</taxon>
        <taxon>Metazoa</taxon>
        <taxon>Spiralia</taxon>
        <taxon>Gnathifera</taxon>
        <taxon>Rotifera</taxon>
        <taxon>Eurotatoria</taxon>
        <taxon>Bdelloidea</taxon>
        <taxon>Philodinida</taxon>
        <taxon>Philodinidae</taxon>
        <taxon>Rotaria</taxon>
    </lineage>
</organism>
<dbReference type="GO" id="GO:0001228">
    <property type="term" value="F:DNA-binding transcription activator activity, RNA polymerase II-specific"/>
    <property type="evidence" value="ECO:0007669"/>
    <property type="project" value="TreeGrafter"/>
</dbReference>
<feature type="compositionally biased region" description="Polar residues" evidence="3">
    <location>
        <begin position="158"/>
        <end position="170"/>
    </location>
</feature>
<accession>A0A814SV96</accession>
<evidence type="ECO:0000256" key="2">
    <source>
        <dbReference type="PROSITE-ProRule" id="PRU00267"/>
    </source>
</evidence>
<keyword evidence="2" id="KW-0539">Nucleus</keyword>
<dbReference type="GO" id="GO:0005634">
    <property type="term" value="C:nucleus"/>
    <property type="evidence" value="ECO:0007669"/>
    <property type="project" value="UniProtKB-UniRule"/>
</dbReference>
<dbReference type="AlphaFoldDB" id="A0A814SV96"/>
<dbReference type="SUPFAM" id="SSF47095">
    <property type="entry name" value="HMG-box"/>
    <property type="match status" value="1"/>
</dbReference>
<feature type="DNA-binding region" description="HMG box" evidence="2">
    <location>
        <begin position="45"/>
        <end position="113"/>
    </location>
</feature>
<dbReference type="GO" id="GO:0007420">
    <property type="term" value="P:brain development"/>
    <property type="evidence" value="ECO:0007669"/>
    <property type="project" value="TreeGrafter"/>
</dbReference>
<evidence type="ECO:0000259" key="4">
    <source>
        <dbReference type="PROSITE" id="PS50118"/>
    </source>
</evidence>
<evidence type="ECO:0000256" key="1">
    <source>
        <dbReference type="ARBA" id="ARBA00023125"/>
    </source>
</evidence>
<feature type="compositionally biased region" description="Low complexity" evidence="3">
    <location>
        <begin position="187"/>
        <end position="196"/>
    </location>
</feature>
<feature type="domain" description="HMG box" evidence="4">
    <location>
        <begin position="45"/>
        <end position="113"/>
    </location>
</feature>
<dbReference type="PANTHER" id="PTHR10270">
    <property type="entry name" value="SOX TRANSCRIPTION FACTOR"/>
    <property type="match status" value="1"/>
</dbReference>
<feature type="compositionally biased region" description="Basic residues" evidence="3">
    <location>
        <begin position="115"/>
        <end position="124"/>
    </location>
</feature>
<dbReference type="Pfam" id="PF00505">
    <property type="entry name" value="HMG_box"/>
    <property type="match status" value="1"/>
</dbReference>
<reference evidence="5" key="1">
    <citation type="submission" date="2021-02" db="EMBL/GenBank/DDBJ databases">
        <authorList>
            <person name="Nowell W R."/>
        </authorList>
    </citation>
    <scope>NUCLEOTIDE SEQUENCE</scope>
</reference>
<evidence type="ECO:0000313" key="6">
    <source>
        <dbReference type="Proteomes" id="UP000663870"/>
    </source>
</evidence>
<feature type="compositionally biased region" description="Acidic residues" evidence="3">
    <location>
        <begin position="197"/>
        <end position="206"/>
    </location>
</feature>
<dbReference type="GO" id="GO:0030182">
    <property type="term" value="P:neuron differentiation"/>
    <property type="evidence" value="ECO:0007669"/>
    <property type="project" value="TreeGrafter"/>
</dbReference>
<dbReference type="Gene3D" id="1.10.30.10">
    <property type="entry name" value="High mobility group box domain"/>
    <property type="match status" value="1"/>
</dbReference>
<evidence type="ECO:0000313" key="5">
    <source>
        <dbReference type="EMBL" id="CAF1152903.1"/>
    </source>
</evidence>
<keyword evidence="1 2" id="KW-0238">DNA-binding</keyword>
<dbReference type="EMBL" id="CAJNOL010000651">
    <property type="protein sequence ID" value="CAF1152903.1"/>
    <property type="molecule type" value="Genomic_DNA"/>
</dbReference>
<proteinExistence type="predicted"/>
<feature type="region of interest" description="Disordered" evidence="3">
    <location>
        <begin position="185"/>
        <end position="217"/>
    </location>
</feature>
<dbReference type="PROSITE" id="PS50118">
    <property type="entry name" value="HMG_BOX_2"/>
    <property type="match status" value="1"/>
</dbReference>
<dbReference type="InterPro" id="IPR050140">
    <property type="entry name" value="SRY-related_HMG-box_TF-like"/>
</dbReference>
<protein>
    <recommendedName>
        <fullName evidence="4">HMG box domain-containing protein</fullName>
    </recommendedName>
</protein>
<dbReference type="GO" id="GO:0000978">
    <property type="term" value="F:RNA polymerase II cis-regulatory region sequence-specific DNA binding"/>
    <property type="evidence" value="ECO:0007669"/>
    <property type="project" value="TreeGrafter"/>
</dbReference>
<sequence>MSSSSGSPNISSNIILSSIVTSALGQLNWAELEQKQTKPIKPIHVKRPMNAFMVWAQAARKNLAENLSVVNNAQLSKKLGQLWKSLPQEKRQPFIEEAERIREQHKRDYPEYRYQPKRKIKNSRYHPYSTPNTSKSSSSPSSSSVNDISVQSDHHPPMTSSPCSSSIDESTTNISFQSQQIYSTKYNHNNNNNNNNDDGDDDDDENGCNSKENFPPLSFYSEQISTNIEDDNEYNTITNGIYPSTTMQPNEPFSYSNMYNSYYQPFPHQAITDYDNNSRYNTNYGFISYDSSYMTYPSTSFVSQPTTNFNYYPSTQ</sequence>
<feature type="region of interest" description="Disordered" evidence="3">
    <location>
        <begin position="106"/>
        <end position="170"/>
    </location>
</feature>
<name>A0A814SV96_9BILA</name>
<gene>
    <name evidence="5" type="ORF">JXQ802_LOCUS21830</name>
</gene>
<dbReference type="GO" id="GO:0000122">
    <property type="term" value="P:negative regulation of transcription by RNA polymerase II"/>
    <property type="evidence" value="ECO:0007669"/>
    <property type="project" value="TreeGrafter"/>
</dbReference>